<proteinExistence type="predicted"/>
<dbReference type="PANTHER" id="PTHR30204:SF58">
    <property type="entry name" value="HTH-TYPE TRANSCRIPTIONAL REGULATOR YFMP"/>
    <property type="match status" value="1"/>
</dbReference>
<dbReference type="PRINTS" id="PR00040">
    <property type="entry name" value="HTHMERR"/>
</dbReference>
<keyword evidence="1" id="KW-0238">DNA-binding</keyword>
<dbReference type="Pfam" id="PF13411">
    <property type="entry name" value="MerR_1"/>
    <property type="match status" value="1"/>
</dbReference>
<evidence type="ECO:0000313" key="4">
    <source>
        <dbReference type="Proteomes" id="UP000176299"/>
    </source>
</evidence>
<comment type="caution">
    <text evidence="3">The sequence shown here is derived from an EMBL/GenBank/DDBJ whole genome shotgun (WGS) entry which is preliminary data.</text>
</comment>
<dbReference type="InterPro" id="IPR047057">
    <property type="entry name" value="MerR_fam"/>
</dbReference>
<accession>A0A1G1W1S8</accession>
<name>A0A1G1W1S8_9BACT</name>
<dbReference type="PROSITE" id="PS50937">
    <property type="entry name" value="HTH_MERR_2"/>
    <property type="match status" value="1"/>
</dbReference>
<dbReference type="SMART" id="SM00422">
    <property type="entry name" value="HTH_MERR"/>
    <property type="match status" value="1"/>
</dbReference>
<dbReference type="EMBL" id="MHCN01000011">
    <property type="protein sequence ID" value="OGY21638.1"/>
    <property type="molecule type" value="Genomic_DNA"/>
</dbReference>
<gene>
    <name evidence="3" type="ORF">A2113_03695</name>
</gene>
<reference evidence="3 4" key="1">
    <citation type="journal article" date="2016" name="Nat. Commun.">
        <title>Thousands of microbial genomes shed light on interconnected biogeochemical processes in an aquifer system.</title>
        <authorList>
            <person name="Anantharaman K."/>
            <person name="Brown C.T."/>
            <person name="Hug L.A."/>
            <person name="Sharon I."/>
            <person name="Castelle C.J."/>
            <person name="Probst A.J."/>
            <person name="Thomas B.C."/>
            <person name="Singh A."/>
            <person name="Wilkins M.J."/>
            <person name="Karaoz U."/>
            <person name="Brodie E.L."/>
            <person name="Williams K.H."/>
            <person name="Hubbard S.S."/>
            <person name="Banfield J.F."/>
        </authorList>
    </citation>
    <scope>NUCLEOTIDE SEQUENCE [LARGE SCALE GENOMIC DNA]</scope>
</reference>
<evidence type="ECO:0000313" key="3">
    <source>
        <dbReference type="EMBL" id="OGY21638.1"/>
    </source>
</evidence>
<dbReference type="AlphaFoldDB" id="A0A1G1W1S8"/>
<dbReference type="InterPro" id="IPR000551">
    <property type="entry name" value="MerR-type_HTH_dom"/>
</dbReference>
<dbReference type="GO" id="GO:0003677">
    <property type="term" value="F:DNA binding"/>
    <property type="evidence" value="ECO:0007669"/>
    <property type="project" value="UniProtKB-KW"/>
</dbReference>
<dbReference type="GO" id="GO:0003700">
    <property type="term" value="F:DNA-binding transcription factor activity"/>
    <property type="evidence" value="ECO:0007669"/>
    <property type="project" value="InterPro"/>
</dbReference>
<dbReference type="Proteomes" id="UP000176299">
    <property type="component" value="Unassembled WGS sequence"/>
</dbReference>
<dbReference type="InterPro" id="IPR009061">
    <property type="entry name" value="DNA-bd_dom_put_sf"/>
</dbReference>
<dbReference type="SUPFAM" id="SSF46955">
    <property type="entry name" value="Putative DNA-binding domain"/>
    <property type="match status" value="1"/>
</dbReference>
<feature type="domain" description="HTH merR-type" evidence="2">
    <location>
        <begin position="27"/>
        <end position="96"/>
    </location>
</feature>
<organism evidence="3 4">
    <name type="scientific">Candidatus Woykebacteria bacterium GWA1_44_8</name>
    <dbReference type="NCBI Taxonomy" id="1802591"/>
    <lineage>
        <taxon>Bacteria</taxon>
        <taxon>Candidatus Woykeibacteriota</taxon>
    </lineage>
</organism>
<dbReference type="Gene3D" id="1.10.1660.10">
    <property type="match status" value="1"/>
</dbReference>
<dbReference type="STRING" id="1802591.A2113_03695"/>
<evidence type="ECO:0000259" key="2">
    <source>
        <dbReference type="PROSITE" id="PS50937"/>
    </source>
</evidence>
<evidence type="ECO:0000256" key="1">
    <source>
        <dbReference type="ARBA" id="ARBA00023125"/>
    </source>
</evidence>
<sequence length="121" mass="13830">MQNVALLYYIVVLIKDLLMKSDDSKPLFTLSVAAEIMGVHPRTLMIYENEGLVVPARTKTNRRRYSQKDIKKLQFIRYLTNKKGVNLAGVAAILKLLSLAEKNRFDLQKPTFPDFTETSIV</sequence>
<dbReference type="PANTHER" id="PTHR30204">
    <property type="entry name" value="REDOX-CYCLING DRUG-SENSING TRANSCRIPTIONAL ACTIVATOR SOXR"/>
    <property type="match status" value="1"/>
</dbReference>
<protein>
    <recommendedName>
        <fullName evidence="2">HTH merR-type domain-containing protein</fullName>
    </recommendedName>
</protein>